<dbReference type="Pfam" id="PF00534">
    <property type="entry name" value="Glycos_transf_1"/>
    <property type="match status" value="1"/>
</dbReference>
<dbReference type="STRING" id="1236971.JCM9152_1415"/>
<dbReference type="OrthoDB" id="9806653at2"/>
<keyword evidence="4" id="KW-1185">Reference proteome</keyword>
<feature type="domain" description="Glycosyltransferase subfamily 4-like N-terminal" evidence="2">
    <location>
        <begin position="5"/>
        <end position="146"/>
    </location>
</feature>
<comment type="caution">
    <text evidence="3">The sequence shown here is derived from an EMBL/GenBank/DDBJ whole genome shotgun (WGS) entry which is preliminary data.</text>
</comment>
<dbReference type="InterPro" id="IPR050194">
    <property type="entry name" value="Glycosyltransferase_grp1"/>
</dbReference>
<dbReference type="SUPFAM" id="SSF53756">
    <property type="entry name" value="UDP-Glycosyltransferase/glycogen phosphorylase"/>
    <property type="match status" value="1"/>
</dbReference>
<accession>W4QDK4</accession>
<evidence type="ECO:0000313" key="3">
    <source>
        <dbReference type="EMBL" id="GAE30022.1"/>
    </source>
</evidence>
<evidence type="ECO:0000259" key="2">
    <source>
        <dbReference type="Pfam" id="PF13477"/>
    </source>
</evidence>
<evidence type="ECO:0000259" key="1">
    <source>
        <dbReference type="Pfam" id="PF00534"/>
    </source>
</evidence>
<dbReference type="Proteomes" id="UP000018895">
    <property type="component" value="Unassembled WGS sequence"/>
</dbReference>
<dbReference type="PANTHER" id="PTHR45947:SF3">
    <property type="entry name" value="SULFOQUINOVOSYL TRANSFERASE SQD2"/>
    <property type="match status" value="1"/>
</dbReference>
<keyword evidence="3" id="KW-0808">Transferase</keyword>
<dbReference type="Gene3D" id="3.40.50.2000">
    <property type="entry name" value="Glycogen Phosphorylase B"/>
    <property type="match status" value="2"/>
</dbReference>
<dbReference type="RefSeq" id="WP_035342227.1">
    <property type="nucleotide sequence ID" value="NZ_BAUU01000008.1"/>
</dbReference>
<dbReference type="InterPro" id="IPR001296">
    <property type="entry name" value="Glyco_trans_1"/>
</dbReference>
<proteinExistence type="predicted"/>
<gene>
    <name evidence="3" type="ORF">JCM9152_1415</name>
</gene>
<protein>
    <submittedName>
        <fullName evidence="3">Glycosyltransferase</fullName>
    </submittedName>
</protein>
<reference evidence="3" key="1">
    <citation type="journal article" date="2014" name="Genome Announc.">
        <title>Draft Genome Sequences of Three Alkaliphilic Bacillus Strains, Bacillus wakoensis JCM 9140T, Bacillus akibai JCM 9157T, and Bacillus hemicellulosilyticus JCM 9152T.</title>
        <authorList>
            <person name="Yuki M."/>
            <person name="Oshima K."/>
            <person name="Suda W."/>
            <person name="Oshida Y."/>
            <person name="Kitamura K."/>
            <person name="Iida T."/>
            <person name="Hattori M."/>
            <person name="Ohkuma M."/>
        </authorList>
    </citation>
    <scope>NUCLEOTIDE SEQUENCE [LARGE SCALE GENOMIC DNA]</scope>
    <source>
        <strain evidence="3">JCM 9152</strain>
    </source>
</reference>
<dbReference type="CDD" id="cd03808">
    <property type="entry name" value="GT4_CapM-like"/>
    <property type="match status" value="1"/>
</dbReference>
<organism evidence="3 4">
    <name type="scientific">Halalkalibacter hemicellulosilyticusJCM 9152</name>
    <dbReference type="NCBI Taxonomy" id="1236971"/>
    <lineage>
        <taxon>Bacteria</taxon>
        <taxon>Bacillati</taxon>
        <taxon>Bacillota</taxon>
        <taxon>Bacilli</taxon>
        <taxon>Bacillales</taxon>
        <taxon>Bacillaceae</taxon>
        <taxon>Halalkalibacter</taxon>
    </lineage>
</organism>
<dbReference type="AlphaFoldDB" id="W4QDK4"/>
<dbReference type="EMBL" id="BAUU01000008">
    <property type="protein sequence ID" value="GAE30022.1"/>
    <property type="molecule type" value="Genomic_DNA"/>
</dbReference>
<name>W4QDK4_9BACI</name>
<dbReference type="GO" id="GO:0016757">
    <property type="term" value="F:glycosyltransferase activity"/>
    <property type="evidence" value="ECO:0007669"/>
    <property type="project" value="InterPro"/>
</dbReference>
<dbReference type="PANTHER" id="PTHR45947">
    <property type="entry name" value="SULFOQUINOVOSYL TRANSFERASE SQD2"/>
    <property type="match status" value="1"/>
</dbReference>
<evidence type="ECO:0000313" key="4">
    <source>
        <dbReference type="Proteomes" id="UP000018895"/>
    </source>
</evidence>
<dbReference type="InterPro" id="IPR028098">
    <property type="entry name" value="Glyco_trans_4-like_N"/>
</dbReference>
<dbReference type="Pfam" id="PF13477">
    <property type="entry name" value="Glyco_trans_4_2"/>
    <property type="match status" value="1"/>
</dbReference>
<sequence>MNNKKVLFCATVDYHFKAFHLPYLKWFQDQGWEVHVAAEGSMSLPYTNKKFSIPIQRSPFRLSNFRACKQLKDIIEQEQYRIIHCHTPLGGVLSRIAAKGIRKSGAKVLYTAHGFHFFKGAPLVNWLYYPIERILSSQTDCLITINQEDYEFASKHLTQARTLKHVRGVGVNMKKYRPLDEKEKWLRRSHFHYTEDQFLMIYVAEFNRNKNHQFLIQAFAHAKDELSGARLLFAGEGPLLEKCIKLAEQLKVKDRIDFLGFRNDIDQLLPICDIALSASLREGLPVNILEAMACGLPIIATNNRGHRELITANQNGFLIGVSQVKLFAKKLITLYGSVELRERFSEHSLEFVQPFSLEHVRREMDEVYLHFMMEDTHATENQYYRAYL</sequence>
<feature type="domain" description="Glycosyl transferase family 1" evidence="1">
    <location>
        <begin position="194"/>
        <end position="347"/>
    </location>
</feature>